<evidence type="ECO:0000313" key="3">
    <source>
        <dbReference type="Proteomes" id="UP001295444"/>
    </source>
</evidence>
<reference evidence="2" key="1">
    <citation type="submission" date="2022-03" db="EMBL/GenBank/DDBJ databases">
        <authorList>
            <person name="Alioto T."/>
            <person name="Alioto T."/>
            <person name="Gomez Garrido J."/>
        </authorList>
    </citation>
    <scope>NUCLEOTIDE SEQUENCE</scope>
</reference>
<gene>
    <name evidence="2" type="ORF">PECUL_23A026560</name>
</gene>
<feature type="non-terminal residue" evidence="2">
    <location>
        <position position="1"/>
    </location>
</feature>
<feature type="region of interest" description="Disordered" evidence="1">
    <location>
        <begin position="24"/>
        <end position="72"/>
    </location>
</feature>
<feature type="non-terminal residue" evidence="2">
    <location>
        <position position="72"/>
    </location>
</feature>
<keyword evidence="3" id="KW-1185">Reference proteome</keyword>
<evidence type="ECO:0000313" key="2">
    <source>
        <dbReference type="EMBL" id="CAH2329987.1"/>
    </source>
</evidence>
<organism evidence="2 3">
    <name type="scientific">Pelobates cultripes</name>
    <name type="common">Western spadefoot toad</name>
    <dbReference type="NCBI Taxonomy" id="61616"/>
    <lineage>
        <taxon>Eukaryota</taxon>
        <taxon>Metazoa</taxon>
        <taxon>Chordata</taxon>
        <taxon>Craniata</taxon>
        <taxon>Vertebrata</taxon>
        <taxon>Euteleostomi</taxon>
        <taxon>Amphibia</taxon>
        <taxon>Batrachia</taxon>
        <taxon>Anura</taxon>
        <taxon>Pelobatoidea</taxon>
        <taxon>Pelobatidae</taxon>
        <taxon>Pelobates</taxon>
    </lineage>
</organism>
<comment type="caution">
    <text evidence="2">The sequence shown here is derived from an EMBL/GenBank/DDBJ whole genome shotgun (WGS) entry which is preliminary data.</text>
</comment>
<accession>A0AAD1WYW8</accession>
<dbReference type="Proteomes" id="UP001295444">
    <property type="component" value="Unassembled WGS sequence"/>
</dbReference>
<name>A0AAD1WYW8_PELCU</name>
<dbReference type="AlphaFoldDB" id="A0AAD1WYW8"/>
<feature type="compositionally biased region" description="Polar residues" evidence="1">
    <location>
        <begin position="26"/>
        <end position="36"/>
    </location>
</feature>
<protein>
    <submittedName>
        <fullName evidence="2">Uncharacterized protein</fullName>
    </submittedName>
</protein>
<dbReference type="EMBL" id="CAKOES020000144">
    <property type="protein sequence ID" value="CAH2329987.1"/>
    <property type="molecule type" value="Genomic_DNA"/>
</dbReference>
<evidence type="ECO:0000256" key="1">
    <source>
        <dbReference type="SAM" id="MobiDB-lite"/>
    </source>
</evidence>
<proteinExistence type="predicted"/>
<sequence length="72" mass="7938">AFHACQQPATSTLPLSLEDLFYYSTGRPTQDQTTHNMGRRSQKQPPGGANDTRDIGIMFQRPGPSKMATQAE</sequence>